<dbReference type="AlphaFoldDB" id="A0A023BNK6"/>
<dbReference type="OrthoDB" id="9804281at2"/>
<reference evidence="2 3" key="1">
    <citation type="submission" date="2014-04" db="EMBL/GenBank/DDBJ databases">
        <title>Aquimarina sp. 22II-S11-z7 Genome Sequencing.</title>
        <authorList>
            <person name="Lai Q."/>
        </authorList>
    </citation>
    <scope>NUCLEOTIDE SEQUENCE [LARGE SCALE GENOMIC DNA]</scope>
    <source>
        <strain evidence="2 3">22II-S11-z7</strain>
    </source>
</reference>
<accession>A0A023BNK6</accession>
<evidence type="ECO:0000256" key="1">
    <source>
        <dbReference type="SAM" id="MobiDB-lite"/>
    </source>
</evidence>
<protein>
    <submittedName>
        <fullName evidence="2">Uncharacterized protein</fullName>
    </submittedName>
</protein>
<dbReference type="STRING" id="1317122.ATO12_11030"/>
<organism evidence="2 3">
    <name type="scientific">Aquimarina atlantica</name>
    <dbReference type="NCBI Taxonomy" id="1317122"/>
    <lineage>
        <taxon>Bacteria</taxon>
        <taxon>Pseudomonadati</taxon>
        <taxon>Bacteroidota</taxon>
        <taxon>Flavobacteriia</taxon>
        <taxon>Flavobacteriales</taxon>
        <taxon>Flavobacteriaceae</taxon>
        <taxon>Aquimarina</taxon>
    </lineage>
</organism>
<dbReference type="RefSeq" id="WP_034247680.1">
    <property type="nucleotide sequence ID" value="NZ_AQRA01000025.1"/>
</dbReference>
<feature type="region of interest" description="Disordered" evidence="1">
    <location>
        <begin position="516"/>
        <end position="536"/>
    </location>
</feature>
<sequence>MNKLQIDNTDQLIYENEILQLTVLGGIKLEGLDRMRTTLKVQLQKSSRPPVRHNLDLYNDTQLEKFIRKCAEKLEIGTSVIAASLSELTEELEKYRLNLIKQKEENLKPKVKKLNLVEKEVAETFLKQPDLLQQTNELIGKSGVIGEEVNRLLMYIIFTSRKREQPLHVVSLGSSGTGKTHLQTSVGELIPEEDRLSLTSLSENSFYYFQRHELKHKVILIEDLDGAENALYPLRELQTKKRIVKTIASKNHKGETQTKYLVVEGPVCVAGCTTKEQIYEDNANRSFLLYLDESPEQDEKIMIYQRQISSGEINFYEQTEIQEFLQNTQRVLKPITIRNPFAEYLCLPSAVFKPRRTNNHYLQFIEAITFYYQYQRESKVDSQSGEIYIETTLEDIENANKLLKEVLLHKSDELTGSCRNYLESLKGYLKAKKKKDFTALEIRKQLRLPKTTQWRYHKQLTDSYLIQIIKQKGKQTNRCKLTNEKEYQELEVQIQTVLDDCLNKIKDIVCGDSPRSVVPQRSKSKMERITKTKTIS</sequence>
<proteinExistence type="predicted"/>
<dbReference type="SUPFAM" id="SSF52540">
    <property type="entry name" value="P-loop containing nucleoside triphosphate hydrolases"/>
    <property type="match status" value="1"/>
</dbReference>
<dbReference type="InterPro" id="IPR027417">
    <property type="entry name" value="P-loop_NTPase"/>
</dbReference>
<evidence type="ECO:0000313" key="2">
    <source>
        <dbReference type="EMBL" id="EZH71288.1"/>
    </source>
</evidence>
<keyword evidence="3" id="KW-1185">Reference proteome</keyword>
<name>A0A023BNK6_9FLAO</name>
<gene>
    <name evidence="2" type="ORF">ATO12_11030</name>
</gene>
<dbReference type="Proteomes" id="UP000023541">
    <property type="component" value="Unassembled WGS sequence"/>
</dbReference>
<comment type="caution">
    <text evidence="2">The sequence shown here is derived from an EMBL/GenBank/DDBJ whole genome shotgun (WGS) entry which is preliminary data.</text>
</comment>
<dbReference type="eggNOG" id="COG0630">
    <property type="taxonomic scope" value="Bacteria"/>
</dbReference>
<evidence type="ECO:0000313" key="3">
    <source>
        <dbReference type="Proteomes" id="UP000023541"/>
    </source>
</evidence>
<dbReference type="EMBL" id="AQRA01000025">
    <property type="protein sequence ID" value="EZH71288.1"/>
    <property type="molecule type" value="Genomic_DNA"/>
</dbReference>